<keyword evidence="1" id="KW-0812">Transmembrane</keyword>
<keyword evidence="1" id="KW-1133">Transmembrane helix</keyword>
<keyword evidence="3" id="KW-1185">Reference proteome</keyword>
<dbReference type="AlphaFoldDB" id="A0A1G8J6K9"/>
<evidence type="ECO:0000256" key="1">
    <source>
        <dbReference type="SAM" id="Phobius"/>
    </source>
</evidence>
<protein>
    <recommendedName>
        <fullName evidence="4">SGNH/GDSL hydrolase family protein</fullName>
    </recommendedName>
</protein>
<dbReference type="Proteomes" id="UP000199705">
    <property type="component" value="Unassembled WGS sequence"/>
</dbReference>
<dbReference type="SUPFAM" id="SSF52266">
    <property type="entry name" value="SGNH hydrolase"/>
    <property type="match status" value="1"/>
</dbReference>
<dbReference type="RefSeq" id="WP_091174168.1">
    <property type="nucleotide sequence ID" value="NZ_FNCG01000018.1"/>
</dbReference>
<evidence type="ECO:0000313" key="2">
    <source>
        <dbReference type="EMBL" id="SDI26918.1"/>
    </source>
</evidence>
<evidence type="ECO:0000313" key="3">
    <source>
        <dbReference type="Proteomes" id="UP000199705"/>
    </source>
</evidence>
<gene>
    <name evidence="2" type="ORF">SAMN05192573_11816</name>
</gene>
<accession>A0A1G8J6K9</accession>
<organism evidence="2 3">
    <name type="scientific">Mucilaginibacter gossypii</name>
    <dbReference type="NCBI Taxonomy" id="551996"/>
    <lineage>
        <taxon>Bacteria</taxon>
        <taxon>Pseudomonadati</taxon>
        <taxon>Bacteroidota</taxon>
        <taxon>Sphingobacteriia</taxon>
        <taxon>Sphingobacteriales</taxon>
        <taxon>Sphingobacteriaceae</taxon>
        <taxon>Mucilaginibacter</taxon>
    </lineage>
</organism>
<dbReference type="EMBL" id="FNCG01000018">
    <property type="protein sequence ID" value="SDI26918.1"/>
    <property type="molecule type" value="Genomic_DNA"/>
</dbReference>
<sequence length="312" mass="35878">MKKFVFRFFFFSVFCSLFYVVLILLYGTIVPASFAVNFNYFGGMGFTRQRFDEVSKIKNVDLVVAGSSHAYRGYDPRIFKKSGISMFNLGSSSQSPLQTRYVLGKYVTKLKPKLVIVDVYPVLFGVDGLESQIDLISSGLIDKDIIALSFKINNIKLYNTLLFGAFNNEFHIKKQKLSDNEGDTYIPGGYVQSFRHLQFKKTRFKQNVNISATQLEAFKAGLNELRSQQIKFVIIQAPFSRSNYASYQNNDEIDRVFSSLGEYYNFNKILNLPDSMYYDDSHLNQRGVNIYNAKLIDTLSKRGHFRRLSMNN</sequence>
<name>A0A1G8J6K9_9SPHI</name>
<proteinExistence type="predicted"/>
<reference evidence="3" key="1">
    <citation type="submission" date="2016-10" db="EMBL/GenBank/DDBJ databases">
        <authorList>
            <person name="Varghese N."/>
            <person name="Submissions S."/>
        </authorList>
    </citation>
    <scope>NUCLEOTIDE SEQUENCE [LARGE SCALE GENOMIC DNA]</scope>
    <source>
        <strain evidence="3">Gh-67</strain>
    </source>
</reference>
<dbReference type="STRING" id="551996.SAMN05192573_11816"/>
<evidence type="ECO:0008006" key="4">
    <source>
        <dbReference type="Google" id="ProtNLM"/>
    </source>
</evidence>
<feature type="transmembrane region" description="Helical" evidence="1">
    <location>
        <begin position="7"/>
        <end position="29"/>
    </location>
</feature>
<keyword evidence="1" id="KW-0472">Membrane</keyword>